<keyword evidence="3" id="KW-0274">FAD</keyword>
<keyword evidence="4" id="KW-0560">Oxidoreductase</keyword>
<proteinExistence type="inferred from homology"/>
<dbReference type="GO" id="GO:0016614">
    <property type="term" value="F:oxidoreductase activity, acting on CH-OH group of donors"/>
    <property type="evidence" value="ECO:0007669"/>
    <property type="project" value="InterPro"/>
</dbReference>
<dbReference type="PANTHER" id="PTHR46056">
    <property type="entry name" value="LONG-CHAIN-ALCOHOL OXIDASE"/>
    <property type="match status" value="1"/>
</dbReference>
<dbReference type="InterPro" id="IPR000172">
    <property type="entry name" value="GMC_OxRdtase_N"/>
</dbReference>
<accession>A0AAW9PQJ1</accession>
<feature type="domain" description="Glucose-methanol-choline oxidoreductase N-terminal" evidence="5">
    <location>
        <begin position="80"/>
        <end position="284"/>
    </location>
</feature>
<evidence type="ECO:0000256" key="2">
    <source>
        <dbReference type="ARBA" id="ARBA00022630"/>
    </source>
</evidence>
<dbReference type="InterPro" id="IPR007867">
    <property type="entry name" value="GMC_OxRtase_C"/>
</dbReference>
<gene>
    <name evidence="7" type="ORF">V2H45_03025</name>
</gene>
<evidence type="ECO:0000259" key="5">
    <source>
        <dbReference type="Pfam" id="PF00732"/>
    </source>
</evidence>
<dbReference type="EMBL" id="JAZBJZ010000007">
    <property type="protein sequence ID" value="MEE3715715.1"/>
    <property type="molecule type" value="Genomic_DNA"/>
</dbReference>
<evidence type="ECO:0000256" key="4">
    <source>
        <dbReference type="ARBA" id="ARBA00023002"/>
    </source>
</evidence>
<comment type="caution">
    <text evidence="7">The sequence shown here is derived from an EMBL/GenBank/DDBJ whole genome shotgun (WGS) entry which is preliminary data.</text>
</comment>
<organism evidence="7 8">
    <name type="scientific">Tumidithrix elongata BACA0141</name>
    <dbReference type="NCBI Taxonomy" id="2716417"/>
    <lineage>
        <taxon>Bacteria</taxon>
        <taxon>Bacillati</taxon>
        <taxon>Cyanobacteriota</taxon>
        <taxon>Cyanophyceae</taxon>
        <taxon>Pseudanabaenales</taxon>
        <taxon>Pseudanabaenaceae</taxon>
        <taxon>Tumidithrix</taxon>
        <taxon>Tumidithrix elongata</taxon>
    </lineage>
</organism>
<feature type="domain" description="Glucose-methanol-choline oxidoreductase C-terminal" evidence="6">
    <location>
        <begin position="436"/>
        <end position="491"/>
    </location>
</feature>
<dbReference type="Gene3D" id="3.50.50.60">
    <property type="entry name" value="FAD/NAD(P)-binding domain"/>
    <property type="match status" value="2"/>
</dbReference>
<keyword evidence="2" id="KW-0285">Flavoprotein</keyword>
<evidence type="ECO:0000256" key="1">
    <source>
        <dbReference type="ARBA" id="ARBA00010790"/>
    </source>
</evidence>
<sequence length="503" mass="55727">MIIDDHYYDVIIVGTGAGGGTLAYKLAATGKKILILERGDFMPLEEQNRSNIDIFKRERYHAPEQWYDISGEPFSPQTNYAIGGNTKIYGAALLRLRERDFEEVPHQAGISPEWCLKYADFEPYYTEAENLYKVHGATNGDRTEPTHSSEYPYPAVSHEPDIQKIYDAIANQGLHPSTIPLGLTRQEDDPTNDSEVSGIVPALKYENVTLKNQAKVISLHTNPTGKVVKGVEAEVAGQSYLFLADIVVLACGAVNSAALLLKSASDQHPKGLANSSDQVGRNLMKSLLSTVVQLSTKPNSGSFQKTIYVNDFYWGDADFPYPMGHIQNSGGLLTDIIFAESPPVFSVVAKLMPGFGLKQLATHSIGWWAQTEDLPDRNNRVRVENNKIHIDYTPNNTEAHDRLIYRWTDVLKNIEKSLDGFHSGFLHPRGEVPLQVMANQCGTCRFGDDPKTSVLDRDCRAHDLDNLYVVDGSFFSSNAGVSPALTIIANALRVGDRLIERLK</sequence>
<protein>
    <submittedName>
        <fullName evidence="7">GMC family oxidoreductase</fullName>
    </submittedName>
</protein>
<dbReference type="AlphaFoldDB" id="A0AAW9PQJ1"/>
<dbReference type="RefSeq" id="WP_330482139.1">
    <property type="nucleotide sequence ID" value="NZ_JAZBJZ010000007.1"/>
</dbReference>
<evidence type="ECO:0000313" key="7">
    <source>
        <dbReference type="EMBL" id="MEE3715715.1"/>
    </source>
</evidence>
<comment type="similarity">
    <text evidence="1">Belongs to the GMC oxidoreductase family.</text>
</comment>
<evidence type="ECO:0000259" key="6">
    <source>
        <dbReference type="Pfam" id="PF05199"/>
    </source>
</evidence>
<dbReference type="SUPFAM" id="SSF51905">
    <property type="entry name" value="FAD/NAD(P)-binding domain"/>
    <property type="match status" value="1"/>
</dbReference>
<dbReference type="InterPro" id="IPR036188">
    <property type="entry name" value="FAD/NAD-bd_sf"/>
</dbReference>
<name>A0AAW9PQJ1_9CYAN</name>
<dbReference type="Proteomes" id="UP001333818">
    <property type="component" value="Unassembled WGS sequence"/>
</dbReference>
<dbReference type="PANTHER" id="PTHR46056:SF12">
    <property type="entry name" value="LONG-CHAIN-ALCOHOL OXIDASE"/>
    <property type="match status" value="1"/>
</dbReference>
<dbReference type="Pfam" id="PF05199">
    <property type="entry name" value="GMC_oxred_C"/>
    <property type="match status" value="1"/>
</dbReference>
<keyword evidence="8" id="KW-1185">Reference proteome</keyword>
<evidence type="ECO:0000256" key="3">
    <source>
        <dbReference type="ARBA" id="ARBA00022827"/>
    </source>
</evidence>
<evidence type="ECO:0000313" key="8">
    <source>
        <dbReference type="Proteomes" id="UP001333818"/>
    </source>
</evidence>
<dbReference type="Pfam" id="PF00732">
    <property type="entry name" value="GMC_oxred_N"/>
    <property type="match status" value="1"/>
</dbReference>
<reference evidence="7" key="1">
    <citation type="submission" date="2024-01" db="EMBL/GenBank/DDBJ databases">
        <title>Bank of Algae and Cyanobacteria of the Azores (BACA) strain genomes.</title>
        <authorList>
            <person name="Luz R."/>
            <person name="Cordeiro R."/>
            <person name="Fonseca A."/>
            <person name="Goncalves V."/>
        </authorList>
    </citation>
    <scope>NUCLEOTIDE SEQUENCE</scope>
    <source>
        <strain evidence="7">BACA0141</strain>
    </source>
</reference>
<dbReference type="GO" id="GO:0050660">
    <property type="term" value="F:flavin adenine dinucleotide binding"/>
    <property type="evidence" value="ECO:0007669"/>
    <property type="project" value="InterPro"/>
</dbReference>